<comment type="caution">
    <text evidence="2">The sequence shown here is derived from an EMBL/GenBank/DDBJ whole genome shotgun (WGS) entry which is preliminary data.</text>
</comment>
<gene>
    <name evidence="2" type="ORF">LCGC14_3078290</name>
</gene>
<dbReference type="EMBL" id="LAZR01065672">
    <property type="protein sequence ID" value="KKK55069.1"/>
    <property type="molecule type" value="Genomic_DNA"/>
</dbReference>
<feature type="transmembrane region" description="Helical" evidence="1">
    <location>
        <begin position="36"/>
        <end position="57"/>
    </location>
</feature>
<keyword evidence="1" id="KW-0472">Membrane</keyword>
<accession>A0A0F8YLM0</accession>
<dbReference type="AlphaFoldDB" id="A0A0F8YLM0"/>
<evidence type="ECO:0000256" key="1">
    <source>
        <dbReference type="SAM" id="Phobius"/>
    </source>
</evidence>
<reference evidence="2" key="1">
    <citation type="journal article" date="2015" name="Nature">
        <title>Complex archaea that bridge the gap between prokaryotes and eukaryotes.</title>
        <authorList>
            <person name="Spang A."/>
            <person name="Saw J.H."/>
            <person name="Jorgensen S.L."/>
            <person name="Zaremba-Niedzwiedzka K."/>
            <person name="Martijn J."/>
            <person name="Lind A.E."/>
            <person name="van Eijk R."/>
            <person name="Schleper C."/>
            <person name="Guy L."/>
            <person name="Ettema T.J."/>
        </authorList>
    </citation>
    <scope>NUCLEOTIDE SEQUENCE</scope>
</reference>
<proteinExistence type="predicted"/>
<organism evidence="2">
    <name type="scientific">marine sediment metagenome</name>
    <dbReference type="NCBI Taxonomy" id="412755"/>
    <lineage>
        <taxon>unclassified sequences</taxon>
        <taxon>metagenomes</taxon>
        <taxon>ecological metagenomes</taxon>
    </lineage>
</organism>
<name>A0A0F8YLM0_9ZZZZ</name>
<keyword evidence="1" id="KW-0812">Transmembrane</keyword>
<keyword evidence="1" id="KW-1133">Transmembrane helix</keyword>
<evidence type="ECO:0000313" key="2">
    <source>
        <dbReference type="EMBL" id="KKK55069.1"/>
    </source>
</evidence>
<sequence length="58" mass="6591">MSEAHEARISRNEEDIQDIWKVVEDIKKVLAARPPLWCTFLLMALSSGLTGFIVRAFS</sequence>
<protein>
    <submittedName>
        <fullName evidence="2">Uncharacterized protein</fullName>
    </submittedName>
</protein>